<feature type="domain" description="IPT/TIG" evidence="1">
    <location>
        <begin position="162"/>
        <end position="243"/>
    </location>
</feature>
<dbReference type="PANTHER" id="PTHR22625:SF70">
    <property type="entry name" value="PLEXIN A, ISOFORM A"/>
    <property type="match status" value="1"/>
</dbReference>
<dbReference type="GO" id="GO:0017154">
    <property type="term" value="F:semaphorin receptor activity"/>
    <property type="evidence" value="ECO:0007669"/>
    <property type="project" value="InterPro"/>
</dbReference>
<accession>A0A6N9TWB1</accession>
<dbReference type="Proteomes" id="UP000471293">
    <property type="component" value="Unassembled WGS sequence"/>
</dbReference>
<dbReference type="InterPro" id="IPR031148">
    <property type="entry name" value="Plexin"/>
</dbReference>
<evidence type="ECO:0000259" key="1">
    <source>
        <dbReference type="SMART" id="SM00429"/>
    </source>
</evidence>
<dbReference type="GO" id="GO:0005975">
    <property type="term" value="P:carbohydrate metabolic process"/>
    <property type="evidence" value="ECO:0007669"/>
    <property type="project" value="UniProtKB-ARBA"/>
</dbReference>
<dbReference type="RefSeq" id="WP_093531828.1">
    <property type="nucleotide sequence ID" value="NZ_JAAGLQ010000193.1"/>
</dbReference>
<feature type="domain" description="IPT/TIG" evidence="1">
    <location>
        <begin position="1"/>
        <end position="77"/>
    </location>
</feature>
<dbReference type="Gene3D" id="2.60.40.10">
    <property type="entry name" value="Immunoglobulins"/>
    <property type="match status" value="3"/>
</dbReference>
<dbReference type="PANTHER" id="PTHR22625">
    <property type="entry name" value="PLEXIN"/>
    <property type="match status" value="1"/>
</dbReference>
<dbReference type="InterPro" id="IPR002909">
    <property type="entry name" value="IPT_dom"/>
</dbReference>
<sequence length="248" mass="23241">MPISPNQGSTGGGTLVTITGTNLSGTTAVTFGTKPASGITNVSPTQVTAVSPSGAGTVGVTVTTPGGTSNPVPFFYVGAPFKSSVGPVSGPLAGGNTVTVNGVGLATATGVSFGANTATPTVVSDTQLTVVVPAGAAAGPVGVSVTTAGGTNNGLSYTYVDVPTVTTVAPASGPTSGGTGVTITGTNLDTAESVTFDGTPAPFSVVNATTVSAVTPPGSAGTVDVVVTNAAGSATAADAYTYVAGPGI</sequence>
<feature type="domain" description="IPT/TIG" evidence="1">
    <location>
        <begin position="79"/>
        <end position="160"/>
    </location>
</feature>
<dbReference type="SMART" id="SM00429">
    <property type="entry name" value="IPT"/>
    <property type="match status" value="3"/>
</dbReference>
<dbReference type="EMBL" id="JAAGLQ010000193">
    <property type="protein sequence ID" value="NEA15794.1"/>
    <property type="molecule type" value="Genomic_DNA"/>
</dbReference>
<evidence type="ECO:0000313" key="3">
    <source>
        <dbReference type="Proteomes" id="UP000471293"/>
    </source>
</evidence>
<reference evidence="2 3" key="1">
    <citation type="submission" date="2020-01" db="EMBL/GenBank/DDBJ databases">
        <title>Insect and environment-associated Actinomycetes.</title>
        <authorList>
            <person name="Currrie C."/>
            <person name="Chevrette M."/>
            <person name="Carlson C."/>
            <person name="Stubbendieck R."/>
            <person name="Wendt-Pienkowski E."/>
        </authorList>
    </citation>
    <scope>NUCLEOTIDE SEQUENCE [LARGE SCALE GENOMIC DNA]</scope>
    <source>
        <strain evidence="2 3">SID11342</strain>
    </source>
</reference>
<organism evidence="2 3">
    <name type="scientific">Streptomyces halstedii</name>
    <dbReference type="NCBI Taxonomy" id="1944"/>
    <lineage>
        <taxon>Bacteria</taxon>
        <taxon>Bacillati</taxon>
        <taxon>Actinomycetota</taxon>
        <taxon>Actinomycetes</taxon>
        <taxon>Kitasatosporales</taxon>
        <taxon>Streptomycetaceae</taxon>
        <taxon>Streptomyces</taxon>
    </lineage>
</organism>
<dbReference type="AlphaFoldDB" id="A0A6N9TWB1"/>
<dbReference type="InterPro" id="IPR014756">
    <property type="entry name" value="Ig_E-set"/>
</dbReference>
<dbReference type="SUPFAM" id="SSF81296">
    <property type="entry name" value="E set domains"/>
    <property type="match status" value="3"/>
</dbReference>
<dbReference type="Pfam" id="PF01833">
    <property type="entry name" value="TIG"/>
    <property type="match status" value="3"/>
</dbReference>
<name>A0A6N9TWB1_STRHA</name>
<comment type="caution">
    <text evidence="2">The sequence shown here is derived from an EMBL/GenBank/DDBJ whole genome shotgun (WGS) entry which is preliminary data.</text>
</comment>
<gene>
    <name evidence="2" type="ORF">G3I29_09665</name>
</gene>
<dbReference type="InterPro" id="IPR013783">
    <property type="entry name" value="Ig-like_fold"/>
</dbReference>
<protein>
    <submittedName>
        <fullName evidence="2">Cell surface protein</fullName>
    </submittedName>
</protein>
<dbReference type="CDD" id="cd00102">
    <property type="entry name" value="IPT"/>
    <property type="match status" value="2"/>
</dbReference>
<proteinExistence type="predicted"/>
<evidence type="ECO:0000313" key="2">
    <source>
        <dbReference type="EMBL" id="NEA15794.1"/>
    </source>
</evidence>